<dbReference type="RefSeq" id="WP_064352661.1">
    <property type="nucleotide sequence ID" value="NZ_CP059084.1"/>
</dbReference>
<dbReference type="Proteomes" id="UP000663901">
    <property type="component" value="Chromosome"/>
</dbReference>
<name>A0A8A4JZG7_PANAN</name>
<sequence length="59" mass="6504">MAEAVVRRLRLEGAEEGRQPEEVEARKPVLAVEAVVVDDDRAAAVARRNPDLAAAVRRR</sequence>
<proteinExistence type="predicted"/>
<reference evidence="1" key="1">
    <citation type="submission" date="2020-07" db="EMBL/GenBank/DDBJ databases">
        <title>Genome Sequences for Panteoa spp. that cause Center Rot in Onions.</title>
        <authorList>
            <person name="Asselin J.A."/>
            <person name="Helmann T."/>
            <person name="Beer S."/>
            <person name="Stodghill P."/>
        </authorList>
    </citation>
    <scope>NUCLEOTIDE SEQUENCE</scope>
    <source>
        <strain evidence="1">OC5a</strain>
    </source>
</reference>
<organism evidence="1 2">
    <name type="scientific">Pantoea ananas</name>
    <name type="common">Erwinia uredovora</name>
    <dbReference type="NCBI Taxonomy" id="553"/>
    <lineage>
        <taxon>Bacteria</taxon>
        <taxon>Pseudomonadati</taxon>
        <taxon>Pseudomonadota</taxon>
        <taxon>Gammaproteobacteria</taxon>
        <taxon>Enterobacterales</taxon>
        <taxon>Erwiniaceae</taxon>
        <taxon>Pantoea</taxon>
    </lineage>
</organism>
<gene>
    <name evidence="1" type="ORF">H0Z12_14785</name>
</gene>
<accession>A0A8A4JZG7</accession>
<evidence type="ECO:0000313" key="1">
    <source>
        <dbReference type="EMBL" id="QTC44988.1"/>
    </source>
</evidence>
<dbReference type="EMBL" id="CP059084">
    <property type="protein sequence ID" value="QTC44988.1"/>
    <property type="molecule type" value="Genomic_DNA"/>
</dbReference>
<dbReference type="AlphaFoldDB" id="A0A8A4JZG7"/>
<evidence type="ECO:0000313" key="2">
    <source>
        <dbReference type="Proteomes" id="UP000663901"/>
    </source>
</evidence>
<protein>
    <submittedName>
        <fullName evidence="1">Uncharacterized protein</fullName>
    </submittedName>
</protein>